<gene>
    <name evidence="2" type="ORF">AXG93_3960s1220</name>
</gene>
<feature type="compositionally biased region" description="Basic and acidic residues" evidence="1">
    <location>
        <begin position="482"/>
        <end position="494"/>
    </location>
</feature>
<feature type="compositionally biased region" description="Basic and acidic residues" evidence="1">
    <location>
        <begin position="443"/>
        <end position="472"/>
    </location>
</feature>
<comment type="caution">
    <text evidence="2">The sequence shown here is derived from an EMBL/GenBank/DDBJ whole genome shotgun (WGS) entry which is preliminary data.</text>
</comment>
<reference evidence="2" key="1">
    <citation type="submission" date="2016-03" db="EMBL/GenBank/DDBJ databases">
        <title>Mechanisms controlling the formation of the plant cell surface in tip-growing cells are functionally conserved among land plants.</title>
        <authorList>
            <person name="Honkanen S."/>
            <person name="Jones V.A."/>
            <person name="Morieri G."/>
            <person name="Champion C."/>
            <person name="Hetherington A.J."/>
            <person name="Kelly S."/>
            <person name="Saint-Marcoux D."/>
            <person name="Proust H."/>
            <person name="Prescott H."/>
            <person name="Dolan L."/>
        </authorList>
    </citation>
    <scope>NUCLEOTIDE SEQUENCE [LARGE SCALE GENOMIC DNA]</scope>
    <source>
        <tissue evidence="2">Whole gametophyte</tissue>
    </source>
</reference>
<dbReference type="EMBL" id="LVLJ01003657">
    <property type="protein sequence ID" value="OAE20231.1"/>
    <property type="molecule type" value="Genomic_DNA"/>
</dbReference>
<feature type="region of interest" description="Disordered" evidence="1">
    <location>
        <begin position="394"/>
        <end position="561"/>
    </location>
</feature>
<protein>
    <submittedName>
        <fullName evidence="2">Uncharacterized protein</fullName>
    </submittedName>
</protein>
<feature type="compositionally biased region" description="Polar residues" evidence="1">
    <location>
        <begin position="497"/>
        <end position="518"/>
    </location>
</feature>
<evidence type="ECO:0000256" key="1">
    <source>
        <dbReference type="SAM" id="MobiDB-lite"/>
    </source>
</evidence>
<feature type="compositionally biased region" description="Polar residues" evidence="1">
    <location>
        <begin position="534"/>
        <end position="548"/>
    </location>
</feature>
<evidence type="ECO:0000313" key="3">
    <source>
        <dbReference type="Proteomes" id="UP000077202"/>
    </source>
</evidence>
<dbReference type="Proteomes" id="UP000077202">
    <property type="component" value="Unassembled WGS sequence"/>
</dbReference>
<organism evidence="2 3">
    <name type="scientific">Marchantia polymorpha subsp. ruderalis</name>
    <dbReference type="NCBI Taxonomy" id="1480154"/>
    <lineage>
        <taxon>Eukaryota</taxon>
        <taxon>Viridiplantae</taxon>
        <taxon>Streptophyta</taxon>
        <taxon>Embryophyta</taxon>
        <taxon>Marchantiophyta</taxon>
        <taxon>Marchantiopsida</taxon>
        <taxon>Marchantiidae</taxon>
        <taxon>Marchantiales</taxon>
        <taxon>Marchantiaceae</taxon>
        <taxon>Marchantia</taxon>
    </lineage>
</organism>
<dbReference type="AlphaFoldDB" id="A0A176VIT5"/>
<accession>A0A176VIT5</accession>
<proteinExistence type="predicted"/>
<sequence length="593" mass="62634">MQSSILNSVLSSSSSSSCGCCCSSSAGSSVRPVNGGRSYTSVGMRPRGMVASPVVLRAESNAPFGRSEGKRNRVAPPRAERAGAPGGAGGLDEKVKELSSEQAVESMQGVDRSARVMVDDLKPVEHPGTTGWPTSARELELQAEEKASDADESLGGKGRVLDVASDSAVDPEHNHENTIATADELAPELGLSVEDLTVALEDRAEEASKRDAELAKPDAGAGAWDGGVGQVVDVGEESGVTGEDEMTRDAATEKILDVAREGIEVLKWAVEGITAAGANSREGFEVAKELLDKRMKSFNLAAEETKEVSAQLSEVAVKKYEELQGSASKFSEELQVQIEDKKAADELKPDSETNPLAQLSQGFQATIQTATKEDGPLAKLGQGVKDTVAKVSAAGQDLADSKSPLPETAAQEPEEESDFLVPVGKKEGFFQDLAPANGSSPKPGDRSMEASDILGDDHAPEQVKEGQPKVEQEYEGFFGDIPVDRSASRSRADEGETSTNTTDASASKQETTTTSGDASATVKEDYEHEVGNDQLESSSKSGQETSGLDASIEHDSSMVQPSVKDSTNLIHLMFPHLSKPQMFFHGFLETENA</sequence>
<feature type="compositionally biased region" description="Basic and acidic residues" evidence="1">
    <location>
        <begin position="204"/>
        <end position="216"/>
    </location>
</feature>
<feature type="compositionally biased region" description="Basic and acidic residues" evidence="1">
    <location>
        <begin position="522"/>
        <end position="531"/>
    </location>
</feature>
<feature type="region of interest" description="Disordered" evidence="1">
    <location>
        <begin position="23"/>
        <end position="44"/>
    </location>
</feature>
<keyword evidence="3" id="KW-1185">Reference proteome</keyword>
<feature type="region of interest" description="Disordered" evidence="1">
    <location>
        <begin position="58"/>
        <end position="137"/>
    </location>
</feature>
<feature type="compositionally biased region" description="Basic and acidic residues" evidence="1">
    <location>
        <begin position="112"/>
        <end position="125"/>
    </location>
</feature>
<name>A0A176VIT5_MARPO</name>
<evidence type="ECO:0000313" key="2">
    <source>
        <dbReference type="EMBL" id="OAE20231.1"/>
    </source>
</evidence>
<feature type="region of interest" description="Disordered" evidence="1">
    <location>
        <begin position="204"/>
        <end position="230"/>
    </location>
</feature>